<evidence type="ECO:0000313" key="1">
    <source>
        <dbReference type="EMBL" id="KAK9759439.1"/>
    </source>
</evidence>
<dbReference type="EMBL" id="JASJQH010004051">
    <property type="protein sequence ID" value="KAK9759439.1"/>
    <property type="molecule type" value="Genomic_DNA"/>
</dbReference>
<sequence length="90" mass="10091">MNKLENTPQDTTQQLSFPVNSRQQVTFGPVDTVSVTQTSKQVCTHDVVLLLQDYNQQRNHIALISSDKGEVHITQQGKFVTVEVVRILIG</sequence>
<gene>
    <name evidence="1" type="ORF">K7432_017609</name>
</gene>
<reference evidence="1 2" key="1">
    <citation type="submission" date="2023-04" db="EMBL/GenBank/DDBJ databases">
        <title>Genome of Basidiobolus ranarum AG-B5.</title>
        <authorList>
            <person name="Stajich J.E."/>
            <person name="Carter-House D."/>
            <person name="Gryganskyi A."/>
        </authorList>
    </citation>
    <scope>NUCLEOTIDE SEQUENCE [LARGE SCALE GENOMIC DNA]</scope>
    <source>
        <strain evidence="1 2">AG-B5</strain>
    </source>
</reference>
<protein>
    <submittedName>
        <fullName evidence="1">Uncharacterized protein</fullName>
    </submittedName>
</protein>
<comment type="caution">
    <text evidence="1">The sequence shown here is derived from an EMBL/GenBank/DDBJ whole genome shotgun (WGS) entry which is preliminary data.</text>
</comment>
<keyword evidence="2" id="KW-1185">Reference proteome</keyword>
<evidence type="ECO:0000313" key="2">
    <source>
        <dbReference type="Proteomes" id="UP001479436"/>
    </source>
</evidence>
<proteinExistence type="predicted"/>
<organism evidence="1 2">
    <name type="scientific">Basidiobolus ranarum</name>
    <dbReference type="NCBI Taxonomy" id="34480"/>
    <lineage>
        <taxon>Eukaryota</taxon>
        <taxon>Fungi</taxon>
        <taxon>Fungi incertae sedis</taxon>
        <taxon>Zoopagomycota</taxon>
        <taxon>Entomophthoromycotina</taxon>
        <taxon>Basidiobolomycetes</taxon>
        <taxon>Basidiobolales</taxon>
        <taxon>Basidiobolaceae</taxon>
        <taxon>Basidiobolus</taxon>
    </lineage>
</organism>
<accession>A0ABR2WD60</accession>
<name>A0ABR2WD60_9FUNG</name>
<dbReference type="Proteomes" id="UP001479436">
    <property type="component" value="Unassembled WGS sequence"/>
</dbReference>